<dbReference type="Gene3D" id="3.90.70.10">
    <property type="entry name" value="Cysteine proteinases"/>
    <property type="match status" value="1"/>
</dbReference>
<dbReference type="EMBL" id="OR769222">
    <property type="protein sequence ID" value="WQJ52983.1"/>
    <property type="molecule type" value="Genomic_DNA"/>
</dbReference>
<feature type="domain" description="DUF7487" evidence="1">
    <location>
        <begin position="217"/>
        <end position="312"/>
    </location>
</feature>
<accession>A0ABZ0Z1B6</accession>
<evidence type="ECO:0000259" key="1">
    <source>
        <dbReference type="Pfam" id="PF24308"/>
    </source>
</evidence>
<dbReference type="InterPro" id="IPR055910">
    <property type="entry name" value="DUF7487"/>
</dbReference>
<keyword evidence="3" id="KW-1185">Reference proteome</keyword>
<reference evidence="2 3" key="1">
    <citation type="submission" date="2023-11" db="EMBL/GenBank/DDBJ databases">
        <authorList>
            <person name="Cook R."/>
            <person name="Crisci M."/>
            <person name="Pye H."/>
            <person name="Adriaenssens E."/>
            <person name="Santini J."/>
        </authorList>
    </citation>
    <scope>NUCLEOTIDE SEQUENCE [LARGE SCALE GENOMIC DNA]</scope>
    <source>
        <strain evidence="2">Lak_Megaphage_RVC_JS4_GC31</strain>
    </source>
</reference>
<keyword evidence="2" id="KW-0255">Endonuclease</keyword>
<protein>
    <submittedName>
        <fullName evidence="2">Homing endonuclease</fullName>
    </submittedName>
</protein>
<evidence type="ECO:0000313" key="3">
    <source>
        <dbReference type="Proteomes" id="UP001349343"/>
    </source>
</evidence>
<keyword evidence="2" id="KW-0378">Hydrolase</keyword>
<dbReference type="Pfam" id="PF24308">
    <property type="entry name" value="DUF7487"/>
    <property type="match status" value="1"/>
</dbReference>
<proteinExistence type="predicted"/>
<dbReference type="Proteomes" id="UP001349343">
    <property type="component" value="Segment"/>
</dbReference>
<keyword evidence="2" id="KW-0540">Nuclease</keyword>
<name>A0ABZ0Z1B6_9CAUD</name>
<sequence>MTEELSDIIKKYKNNYISSRELITKVKNNIDLFNEVNSYIDFIDSDDILEKLYYIVNDLHEVVKCQYCDNKAKWTGRFKEGYKVTCCCKECESKRISEMRKGNTVISDNREINFKNWEKTIKYSKDINDDVIKEHIKYSSQVSLINNPVILKYLNNRFADSDSLLETYQRICLGVEKKPGCLECGRPVNWLGRKDRLYTKFCSCKCAQRNKLVNNNKKETLLKNYGTTDYVHSYEYREQFKKRYGVEYNSQRSDVIQKRKEALIKHFGTTKLYTVKEIRDKIKETNIKKFGYDSIFKNPEFREYSYEVCKHMGALKSSKAENKMYGDLCSLGYNVNRFKRSKEFPFCVDFYIPELDLYIEYNGSQFHNKRPYTGSPKDLKELEILKEKDQKRREITGKKTQYENIVKTWTIYDVNKRNFAAALELNFLEIYKYKDLDDLNNQINDYINNLDKWKTY</sequence>
<evidence type="ECO:0000313" key="2">
    <source>
        <dbReference type="EMBL" id="WQJ52983.1"/>
    </source>
</evidence>
<organism evidence="2 3">
    <name type="scientific">phage Lak_Megaphage_RVC_JS4_GC31</name>
    <dbReference type="NCBI Taxonomy" id="3109228"/>
    <lineage>
        <taxon>Viruses</taxon>
        <taxon>Duplodnaviria</taxon>
        <taxon>Heunggongvirae</taxon>
        <taxon>Uroviricota</taxon>
        <taxon>Caudoviricetes</taxon>
        <taxon>Caudoviricetes code 15 clade</taxon>
    </lineage>
</organism>
<dbReference type="GO" id="GO:0004519">
    <property type="term" value="F:endonuclease activity"/>
    <property type="evidence" value="ECO:0007669"/>
    <property type="project" value="UniProtKB-KW"/>
</dbReference>